<evidence type="ECO:0000259" key="1">
    <source>
        <dbReference type="Pfam" id="PF12696"/>
    </source>
</evidence>
<comment type="caution">
    <text evidence="2">The sequence shown here is derived from an EMBL/GenBank/DDBJ whole genome shotgun (WGS) entry which is preliminary data.</text>
</comment>
<sequence length="478" mass="54040">MEAILNKTLFHFDQAGTESFKVVDAVRGVQIFGGIGSGKTSGSGKWIAKSFLMNGFGGIVLCGKPDEAETWIEYAKQSGRQKDIIHFREGSEYYFNPLEYERSRTDEGGGLTSNLSTLFLNLYKLGQRINGGEPKEGERFWEASLKRCLNRVIDLIKMSGQELSVRNMVEIVASMPDADEMVVISGLDEEGVKKHGEDNYCLRCLHAAYEQLDEEDTKLIRDYYLVDSYFMEEMPKLYPETRTTIQEMFRGLAEPFLSGLLADHFAQGLNISPEATHEGKIIILDFPVKKYLEAGIYAQGIFKLIWQQATERRRVNTRSTPVFLWVDESQYFINEYDMMFQTTARSSLACTVFLTQNISNYYAVLGGNDPKAKVDSLLGNLSTKIFHANNDYVTNEWAAKTIGQSYKNISSMNNIGGQQTSAGLSQQFNWQVEPRIFTQLKSGGRDNNYIVEAVVTITGKDWGVEKRNFALRAFSQKI</sequence>
<reference evidence="2 3" key="1">
    <citation type="submission" date="2020-02" db="EMBL/GenBank/DDBJ databases">
        <title>Draft genome sequence of two Spirosoma agri KCTC 52727 and Spirosoma terrae KCTC 52035.</title>
        <authorList>
            <person name="Rojas J."/>
            <person name="Ambika Manirajan B."/>
            <person name="Suarez C."/>
            <person name="Ratering S."/>
            <person name="Schnell S."/>
        </authorList>
    </citation>
    <scope>NUCLEOTIDE SEQUENCE [LARGE SCALE GENOMIC DNA]</scope>
    <source>
        <strain evidence="2 3">KCTC 52035</strain>
    </source>
</reference>
<evidence type="ECO:0000313" key="3">
    <source>
        <dbReference type="Proteomes" id="UP000474175"/>
    </source>
</evidence>
<accession>A0A6L9LJU2</accession>
<dbReference type="AlphaFoldDB" id="A0A6L9LJU2"/>
<dbReference type="RefSeq" id="WP_163955376.1">
    <property type="nucleotide sequence ID" value="NZ_JAAFZH010000026.1"/>
</dbReference>
<dbReference type="EMBL" id="JAAFZH010000026">
    <property type="protein sequence ID" value="NDU99243.1"/>
    <property type="molecule type" value="Genomic_DNA"/>
</dbReference>
<dbReference type="InterPro" id="IPR032689">
    <property type="entry name" value="TraG-D_C"/>
</dbReference>
<dbReference type="Proteomes" id="UP000474175">
    <property type="component" value="Unassembled WGS sequence"/>
</dbReference>
<organism evidence="2 3">
    <name type="scientific">Spirosoma terrae</name>
    <dbReference type="NCBI Taxonomy" id="1968276"/>
    <lineage>
        <taxon>Bacteria</taxon>
        <taxon>Pseudomonadati</taxon>
        <taxon>Bacteroidota</taxon>
        <taxon>Cytophagia</taxon>
        <taxon>Cytophagales</taxon>
        <taxon>Cytophagaceae</taxon>
        <taxon>Spirosoma</taxon>
    </lineage>
</organism>
<dbReference type="Pfam" id="PF12696">
    <property type="entry name" value="TraG-D_C"/>
    <property type="match status" value="1"/>
</dbReference>
<gene>
    <name evidence="2" type="ORF">GK108_30470</name>
</gene>
<keyword evidence="3" id="KW-1185">Reference proteome</keyword>
<dbReference type="SUPFAM" id="SSF52540">
    <property type="entry name" value="P-loop containing nucleoside triphosphate hydrolases"/>
    <property type="match status" value="1"/>
</dbReference>
<dbReference type="InterPro" id="IPR027417">
    <property type="entry name" value="P-loop_NTPase"/>
</dbReference>
<feature type="domain" description="TraD/TraG TraM recognition site" evidence="1">
    <location>
        <begin position="322"/>
        <end position="420"/>
    </location>
</feature>
<evidence type="ECO:0000313" key="2">
    <source>
        <dbReference type="EMBL" id="NDU99243.1"/>
    </source>
</evidence>
<protein>
    <submittedName>
        <fullName evidence="2">TraM recognition domain-containing protein</fullName>
    </submittedName>
</protein>
<proteinExistence type="predicted"/>
<dbReference type="Gene3D" id="3.40.50.300">
    <property type="entry name" value="P-loop containing nucleotide triphosphate hydrolases"/>
    <property type="match status" value="1"/>
</dbReference>
<name>A0A6L9LJU2_9BACT</name>